<keyword evidence="5" id="KW-1185">Reference proteome</keyword>
<feature type="compositionally biased region" description="Basic and acidic residues" evidence="2">
    <location>
        <begin position="254"/>
        <end position="268"/>
    </location>
</feature>
<feature type="domain" description="C2 NT-type" evidence="3">
    <location>
        <begin position="5"/>
        <end position="166"/>
    </location>
</feature>
<dbReference type="PROSITE" id="PS51840">
    <property type="entry name" value="C2_NT"/>
    <property type="match status" value="1"/>
</dbReference>
<proteinExistence type="predicted"/>
<dbReference type="Pfam" id="PF10358">
    <property type="entry name" value="NT-C2"/>
    <property type="match status" value="1"/>
</dbReference>
<protein>
    <recommendedName>
        <fullName evidence="3">C2 NT-type domain-containing protein</fullName>
    </recommendedName>
</protein>
<sequence length="1123" mass="121232">MAKFFGLGSKTPVKIAFQIHVQEIKPWMSMTTMTMQGGISSTPAIILSWTQGEKRSGSTKPIQPLNGKIIFNEEFKLSVTMLEKTGKQKREWESKYLLFTLHDLSLPSQSSSTQLNSRTLASAELDLSKVINLEERMITFTIPLNVRGGGSSSQGSSNNPSAAAAPILSLRISAQVVKAVALFNSSMIKGTWRPSSSSASTNVKTNVQARNNNANSIEDLEIDSFTDDDDDDDDNDDDNDDDDDSPRSSTGSTKEVENKAELNRKKLFETQSPVPKSNSNSGKKQQLLNNGGQTVINTTNSTKSDSIRKKLLLNDTHGIKVASSHNEETSQIASPGNSVLYSKLGVAGLNLRAPPGKSAPAADEAPGHATAAAAAALPTTSGLATAAPTASAGTGKVVQEAAAAAVATTSGKLDLAATTTVTSSTIVAPVARVWNSATSLVTVATAPAQQGAVEVSEKAWTAAPATEEYKRSSSGPGLGWDSELVTASSDQAAAGSSSYRSVLGEARAKLAMVEKRALEELRTKVAAAEAKAAMNQEKGEEKATQLEQKLKKLEDELRDSAAIEVALFSVVEEHVRSPHKLHTPARRLARLYVHTFRNRSSDQCINSAKNYAAGLIVAIRACGNDVSRLTYWWSNVVVLRESIMQACNVDELSVATIRKQIELSSTSETPPTVMDLQHDPAAGGGSSELRATAGLQQQRRYKSLDAAGAAGRGTILDSSAECSSSCHDTLVATLFRIEAWLQRRVLECVWWQAMTPVMQMPEPIKTKTRTSSLSQMNLGDDRQGSISTQIWKTAFQAAYRLLCPLQAGEHHDCGCLPILSKMIISQCVERLDVVLFNGIMRSSTDDSCADLLADPITNLSVLPIPVGTLTFGAGAQLKNVVVTWSTWLTALLNVKAEDSTAITETTDTTSNNRETASDTSPEKAAPYFVLLRAVGDLLMLPKDMLMDKSVRKEVCPTLDLIFIRRILFNFQPDEFSPDPISPALLGAINSEVSIQRQMHGEVDMRVDTVAIAPLPPILYSPPSSNFVRLWIGEPHVANDDHHWGTNVSSLLCKGYNSDDELEEFQTPLAWLKYNNYSQKTSSLTSSSTLHGSMTSKDSNLDASMERGASTSRYQLLREAWKEG</sequence>
<feature type="region of interest" description="Disordered" evidence="2">
    <location>
        <begin position="191"/>
        <end position="305"/>
    </location>
</feature>
<dbReference type="InterPro" id="IPR019448">
    <property type="entry name" value="NT-C2"/>
</dbReference>
<keyword evidence="1" id="KW-0175">Coiled coil</keyword>
<gene>
    <name evidence="4" type="ORF">CSSPJE1EN2_LOCUS8414</name>
</gene>
<feature type="region of interest" description="Disordered" evidence="2">
    <location>
        <begin position="1083"/>
        <end position="1106"/>
    </location>
</feature>
<feature type="compositionally biased region" description="Low complexity" evidence="2">
    <location>
        <begin position="1083"/>
        <end position="1095"/>
    </location>
</feature>
<dbReference type="PANTHER" id="PTHR31344:SF11">
    <property type="entry name" value="NUCLEOLAR PROTEIN GAR2-LIKE PROTEIN"/>
    <property type="match status" value="1"/>
</dbReference>
<evidence type="ECO:0000313" key="4">
    <source>
        <dbReference type="EMBL" id="CAK9865419.1"/>
    </source>
</evidence>
<feature type="compositionally biased region" description="Acidic residues" evidence="2">
    <location>
        <begin position="218"/>
        <end position="244"/>
    </location>
</feature>
<dbReference type="Proteomes" id="UP001497522">
    <property type="component" value="Chromosome 15"/>
</dbReference>
<evidence type="ECO:0000313" key="5">
    <source>
        <dbReference type="Proteomes" id="UP001497522"/>
    </source>
</evidence>
<evidence type="ECO:0000256" key="2">
    <source>
        <dbReference type="SAM" id="MobiDB-lite"/>
    </source>
</evidence>
<evidence type="ECO:0000256" key="1">
    <source>
        <dbReference type="SAM" id="Coils"/>
    </source>
</evidence>
<accession>A0ABP1AS51</accession>
<feature type="compositionally biased region" description="Polar residues" evidence="2">
    <location>
        <begin position="191"/>
        <end position="216"/>
    </location>
</feature>
<feature type="coiled-coil region" evidence="1">
    <location>
        <begin position="511"/>
        <end position="563"/>
    </location>
</feature>
<dbReference type="InterPro" id="IPR021827">
    <property type="entry name" value="Nup186/Nup192/Nup205"/>
</dbReference>
<dbReference type="EMBL" id="OZ023716">
    <property type="protein sequence ID" value="CAK9865419.1"/>
    <property type="molecule type" value="Genomic_DNA"/>
</dbReference>
<name>A0ABP1AS51_9BRYO</name>
<dbReference type="PANTHER" id="PTHR31344">
    <property type="entry name" value="NUCLEAR PORE COMPLEX PROTEIN NUP205"/>
    <property type="match status" value="1"/>
</dbReference>
<evidence type="ECO:0000259" key="3">
    <source>
        <dbReference type="PROSITE" id="PS51840"/>
    </source>
</evidence>
<reference evidence="4" key="1">
    <citation type="submission" date="2024-03" db="EMBL/GenBank/DDBJ databases">
        <authorList>
            <consortium name="ELIXIR-Norway"/>
            <consortium name="Elixir Norway"/>
        </authorList>
    </citation>
    <scope>NUCLEOTIDE SEQUENCE</scope>
</reference>
<feature type="compositionally biased region" description="Polar residues" evidence="2">
    <location>
        <begin position="269"/>
        <end position="304"/>
    </location>
</feature>
<organism evidence="4 5">
    <name type="scientific">Sphagnum jensenii</name>
    <dbReference type="NCBI Taxonomy" id="128206"/>
    <lineage>
        <taxon>Eukaryota</taxon>
        <taxon>Viridiplantae</taxon>
        <taxon>Streptophyta</taxon>
        <taxon>Embryophyta</taxon>
        <taxon>Bryophyta</taxon>
        <taxon>Sphagnophytina</taxon>
        <taxon>Sphagnopsida</taxon>
        <taxon>Sphagnales</taxon>
        <taxon>Sphagnaceae</taxon>
        <taxon>Sphagnum</taxon>
    </lineage>
</organism>